<dbReference type="AlphaFoldDB" id="A0A4R1FRQ8"/>
<evidence type="ECO:0000313" key="1">
    <source>
        <dbReference type="EMBL" id="TCJ96149.1"/>
    </source>
</evidence>
<dbReference type="EMBL" id="SMFT01000004">
    <property type="protein sequence ID" value="TCJ96149.1"/>
    <property type="molecule type" value="Genomic_DNA"/>
</dbReference>
<dbReference type="OrthoDB" id="6638082at2"/>
<dbReference type="InterPro" id="IPR025127">
    <property type="entry name" value="DUF4054"/>
</dbReference>
<reference evidence="1 2" key="1">
    <citation type="submission" date="2019-03" db="EMBL/GenBank/DDBJ databases">
        <title>Genomic Encyclopedia of Type Strains, Phase IV (KMG-IV): sequencing the most valuable type-strain genomes for metagenomic binning, comparative biology and taxonomic classification.</title>
        <authorList>
            <person name="Goeker M."/>
        </authorList>
    </citation>
    <scope>NUCLEOTIDE SEQUENCE [LARGE SCALE GENOMIC DNA]</scope>
    <source>
        <strain evidence="1 2">DSM 15534</strain>
    </source>
</reference>
<comment type="caution">
    <text evidence="1">The sequence shown here is derived from an EMBL/GenBank/DDBJ whole genome shotgun (WGS) entry which is preliminary data.</text>
</comment>
<dbReference type="RefSeq" id="WP_132691434.1">
    <property type="nucleotide sequence ID" value="NZ_SMFT01000004.1"/>
</dbReference>
<protein>
    <submittedName>
        <fullName evidence="1">Uncharacterized protein DUF4054</fullName>
    </submittedName>
</protein>
<sequence>MDIQVFRRIFPAFVGEAFPDEMIETWGNLAKSYLSESWLLNGERFSLALNLMTAHLLFSVSQSTKSNNGASGTVQSASQGSVSVSFSTPTTKNGWEFWLSTSPYGVQLWALLNSVGAVGCFIGGLPERQAVRKVGGVFV</sequence>
<organism evidence="1 2">
    <name type="scientific">Volucribacter psittacicida</name>
    <dbReference type="NCBI Taxonomy" id="203482"/>
    <lineage>
        <taxon>Bacteria</taxon>
        <taxon>Pseudomonadati</taxon>
        <taxon>Pseudomonadota</taxon>
        <taxon>Gammaproteobacteria</taxon>
        <taxon>Pasteurellales</taxon>
        <taxon>Pasteurellaceae</taxon>
        <taxon>Volucribacter</taxon>
    </lineage>
</organism>
<dbReference type="Proteomes" id="UP000294702">
    <property type="component" value="Unassembled WGS sequence"/>
</dbReference>
<dbReference type="Pfam" id="PF13262">
    <property type="entry name" value="DUF4054"/>
    <property type="match status" value="1"/>
</dbReference>
<gene>
    <name evidence="1" type="ORF">EV694_1701</name>
</gene>
<evidence type="ECO:0000313" key="2">
    <source>
        <dbReference type="Proteomes" id="UP000294702"/>
    </source>
</evidence>
<keyword evidence="2" id="KW-1185">Reference proteome</keyword>
<accession>A0A4R1FRQ8</accession>
<name>A0A4R1FRQ8_9PAST</name>
<proteinExistence type="predicted"/>